<gene>
    <name evidence="1" type="ORF">GALL_169790</name>
</gene>
<evidence type="ECO:0000313" key="1">
    <source>
        <dbReference type="EMBL" id="OIR01015.1"/>
    </source>
</evidence>
<evidence type="ECO:0008006" key="2">
    <source>
        <dbReference type="Google" id="ProtNLM"/>
    </source>
</evidence>
<protein>
    <recommendedName>
        <fullName evidence="2">DUF3095 domain-containing protein</fullName>
    </recommendedName>
</protein>
<sequence length="401" mass="45488">MKNNCHFYHDLKPLERFSDAIQTQLHEALPDDWWVVITDVIGSTKAIETGNYKKVNTVGVACIAAVTNVNRNIEIPFVFGGDGATFAVPNKLIEQLIPALRGAQKLSSESFDLDLRIGLVSVGTLTKKNLWVNVAKVRLSPLLNNATFSGRGWEEAERLVKTQDEINVLRVHYEDGVAEANFEGFECRWQGVPSFNGHKLSLLVSAMTNDANANLKIYQEVYEKINEIYGTVANYHPLRPSKMQLTLNPQLLSHELRVRSSQENRWKKLKYFAKMLFQNLAGKYLFAHHIDTEAVKWSRYRDELVENTDFRKFDGILRMVIDGNDAQTAELEAFLAAKHHARLLVYGMHKSREALVTCLVQSYTGNHLHFVDGSDGGYAMAARGLKQQLMLFKKNNNQPTY</sequence>
<name>A0A1J5RYL9_9ZZZZ</name>
<dbReference type="AlphaFoldDB" id="A0A1J5RYL9"/>
<dbReference type="EMBL" id="MLJW01000089">
    <property type="protein sequence ID" value="OIR01015.1"/>
    <property type="molecule type" value="Genomic_DNA"/>
</dbReference>
<dbReference type="InterPro" id="IPR021445">
    <property type="entry name" value="DUF3095"/>
</dbReference>
<accession>A0A1J5RYL9</accession>
<comment type="caution">
    <text evidence="1">The sequence shown here is derived from an EMBL/GenBank/DDBJ whole genome shotgun (WGS) entry which is preliminary data.</text>
</comment>
<organism evidence="1">
    <name type="scientific">mine drainage metagenome</name>
    <dbReference type="NCBI Taxonomy" id="410659"/>
    <lineage>
        <taxon>unclassified sequences</taxon>
        <taxon>metagenomes</taxon>
        <taxon>ecological metagenomes</taxon>
    </lineage>
</organism>
<proteinExistence type="predicted"/>
<reference evidence="1" key="1">
    <citation type="submission" date="2016-10" db="EMBL/GenBank/DDBJ databases">
        <title>Sequence of Gallionella enrichment culture.</title>
        <authorList>
            <person name="Poehlein A."/>
            <person name="Muehling M."/>
            <person name="Daniel R."/>
        </authorList>
    </citation>
    <scope>NUCLEOTIDE SEQUENCE</scope>
</reference>
<dbReference type="Pfam" id="PF11294">
    <property type="entry name" value="DUF3095"/>
    <property type="match status" value="1"/>
</dbReference>